<evidence type="ECO:0000313" key="2">
    <source>
        <dbReference type="EMBL" id="CAI9152556.1"/>
    </source>
</evidence>
<gene>
    <name evidence="2" type="ORF">MRATA1EN1_LOCUS1518</name>
</gene>
<accession>A0ABN8XWM3</accession>
<feature type="region of interest" description="Disordered" evidence="1">
    <location>
        <begin position="1"/>
        <end position="41"/>
    </location>
</feature>
<keyword evidence="3" id="KW-1185">Reference proteome</keyword>
<dbReference type="EMBL" id="OX459937">
    <property type="protein sequence ID" value="CAI9152556.1"/>
    <property type="molecule type" value="Genomic_DNA"/>
</dbReference>
<dbReference type="Proteomes" id="UP001176941">
    <property type="component" value="Chromosome 1"/>
</dbReference>
<organism evidence="2 3">
    <name type="scientific">Rangifer tarandus platyrhynchus</name>
    <name type="common">Svalbard reindeer</name>
    <dbReference type="NCBI Taxonomy" id="3082113"/>
    <lineage>
        <taxon>Eukaryota</taxon>
        <taxon>Metazoa</taxon>
        <taxon>Chordata</taxon>
        <taxon>Craniata</taxon>
        <taxon>Vertebrata</taxon>
        <taxon>Euteleostomi</taxon>
        <taxon>Mammalia</taxon>
        <taxon>Eutheria</taxon>
        <taxon>Laurasiatheria</taxon>
        <taxon>Artiodactyla</taxon>
        <taxon>Ruminantia</taxon>
        <taxon>Pecora</taxon>
        <taxon>Cervidae</taxon>
        <taxon>Odocoileinae</taxon>
        <taxon>Rangifer</taxon>
    </lineage>
</organism>
<evidence type="ECO:0000313" key="3">
    <source>
        <dbReference type="Proteomes" id="UP001176941"/>
    </source>
</evidence>
<sequence>MTPPGRPDPGARGGAFRRAAPTPAPGPGAGPGASAPGKGRRVSLAVTARALTLHECTLDRHAARCGDTMEAP</sequence>
<evidence type="ECO:0000256" key="1">
    <source>
        <dbReference type="SAM" id="MobiDB-lite"/>
    </source>
</evidence>
<protein>
    <submittedName>
        <fullName evidence="2">Uncharacterized protein</fullName>
    </submittedName>
</protein>
<feature type="compositionally biased region" description="Low complexity" evidence="1">
    <location>
        <begin position="8"/>
        <end position="21"/>
    </location>
</feature>
<proteinExistence type="predicted"/>
<reference evidence="2" key="1">
    <citation type="submission" date="2023-04" db="EMBL/GenBank/DDBJ databases">
        <authorList>
            <consortium name="ELIXIR-Norway"/>
        </authorList>
    </citation>
    <scope>NUCLEOTIDE SEQUENCE [LARGE SCALE GENOMIC DNA]</scope>
</reference>
<name>A0ABN8XWM3_RANTA</name>